<dbReference type="RefSeq" id="WP_044330157.1">
    <property type="nucleotide sequence ID" value="NZ_CP010836.1"/>
</dbReference>
<dbReference type="Pfam" id="PF00535">
    <property type="entry name" value="Glycos_transf_2"/>
    <property type="match status" value="1"/>
</dbReference>
<protein>
    <recommendedName>
        <fullName evidence="1">Glycosyltransferase 2-like domain-containing protein</fullName>
    </recommendedName>
</protein>
<evidence type="ECO:0000313" key="3">
    <source>
        <dbReference type="Proteomes" id="UP000032300"/>
    </source>
</evidence>
<dbReference type="Proteomes" id="UP000032300">
    <property type="component" value="Chromosome"/>
</dbReference>
<dbReference type="Gene3D" id="3.90.550.10">
    <property type="entry name" value="Spore Coat Polysaccharide Biosynthesis Protein SpsA, Chain A"/>
    <property type="match status" value="1"/>
</dbReference>
<dbReference type="InterPro" id="IPR050834">
    <property type="entry name" value="Glycosyltransf_2"/>
</dbReference>
<name>A0A7U5HVK7_9SPHN</name>
<organism evidence="2 3">
    <name type="scientific">Sphingomonas hengshuiensis</name>
    <dbReference type="NCBI Taxonomy" id="1609977"/>
    <lineage>
        <taxon>Bacteria</taxon>
        <taxon>Pseudomonadati</taxon>
        <taxon>Pseudomonadota</taxon>
        <taxon>Alphaproteobacteria</taxon>
        <taxon>Sphingomonadales</taxon>
        <taxon>Sphingomonadaceae</taxon>
        <taxon>Sphingomonas</taxon>
    </lineage>
</organism>
<dbReference type="SUPFAM" id="SSF53448">
    <property type="entry name" value="Nucleotide-diphospho-sugar transferases"/>
    <property type="match status" value="1"/>
</dbReference>
<dbReference type="PANTHER" id="PTHR43685">
    <property type="entry name" value="GLYCOSYLTRANSFERASE"/>
    <property type="match status" value="1"/>
</dbReference>
<dbReference type="InterPro" id="IPR001173">
    <property type="entry name" value="Glyco_trans_2-like"/>
</dbReference>
<keyword evidence="3" id="KW-1185">Reference proteome</keyword>
<reference evidence="2 3" key="2">
    <citation type="submission" date="2015-02" db="EMBL/GenBank/DDBJ databases">
        <title>The complete genome of Sphingomonas hengshuiensis sp. WHSC-8 isolated from soil of Hengshui Lake.</title>
        <authorList>
            <person name="Wei S."/>
            <person name="Guo J."/>
            <person name="Su C."/>
            <person name="Wu R."/>
            <person name="Zhang Z."/>
            <person name="Liang K."/>
            <person name="Li H."/>
            <person name="Wang T."/>
            <person name="Liu H."/>
            <person name="Zhang C."/>
            <person name="Li Z."/>
            <person name="Wang Q."/>
            <person name="Meng J."/>
        </authorList>
    </citation>
    <scope>NUCLEOTIDE SEQUENCE [LARGE SCALE GENOMIC DNA]</scope>
    <source>
        <strain evidence="2 3">WHSC-8</strain>
    </source>
</reference>
<evidence type="ECO:0000313" key="2">
    <source>
        <dbReference type="EMBL" id="AJP70876.1"/>
    </source>
</evidence>
<feature type="domain" description="Glycosyltransferase 2-like" evidence="1">
    <location>
        <begin position="7"/>
        <end position="116"/>
    </location>
</feature>
<dbReference type="OrthoDB" id="9807795at2"/>
<gene>
    <name evidence="2" type="ORF">TS85_02145</name>
</gene>
<dbReference type="KEGG" id="sphi:TS85_02145"/>
<dbReference type="EMBL" id="CP010836">
    <property type="protein sequence ID" value="AJP70876.1"/>
    <property type="molecule type" value="Genomic_DNA"/>
</dbReference>
<proteinExistence type="predicted"/>
<sequence length="351" mass="39413">MTAPALSVLMPAYNGAALIGETIESVLAQSFADFELIVVDDCSTDDTWDVLQRYTDPRIRLFRATENGGPVLARNQAFAQVRGRYVAGLDQDDLCAPDRFARQVAYLDAHPDVALVASDCMLLSEGVTSRWPGPRDLSPAVIDWLLMVQNPLVWSSVMLRAEAARRLAPFERPEIRYAEDFDLYHRIRAFGTVARIEAPLLVYRCHPGGASKKFREAMAASAAKVLAERYAPLFGDAAPDRAALVVRHLMARDPVPDLPTLAQVLATLDALHCRFVASRPLDATTRRRIDREYARLWWLVVRPALRLRTVRLRDVLPLRRDPVRSPLREPEWLLSLVVGRVRALGWSQARS</sequence>
<dbReference type="PANTHER" id="PTHR43685:SF2">
    <property type="entry name" value="GLYCOSYLTRANSFERASE 2-LIKE DOMAIN-CONTAINING PROTEIN"/>
    <property type="match status" value="1"/>
</dbReference>
<dbReference type="AlphaFoldDB" id="A0A7U5HVK7"/>
<dbReference type="InterPro" id="IPR029044">
    <property type="entry name" value="Nucleotide-diphossugar_trans"/>
</dbReference>
<evidence type="ECO:0000259" key="1">
    <source>
        <dbReference type="Pfam" id="PF00535"/>
    </source>
</evidence>
<reference evidence="2 3" key="1">
    <citation type="journal article" date="2015" name="Int. J. Syst. Evol. Microbiol.">
        <title>Sphingomonas hengshuiensis sp. nov., isolated from lake wetland.</title>
        <authorList>
            <person name="Wei S."/>
            <person name="Wang T."/>
            <person name="Liu H."/>
            <person name="Zhang C."/>
            <person name="Guo J."/>
            <person name="Wang Q."/>
            <person name="Liang K."/>
            <person name="Zhang Z."/>
        </authorList>
    </citation>
    <scope>NUCLEOTIDE SEQUENCE [LARGE SCALE GENOMIC DNA]</scope>
    <source>
        <strain evidence="2 3">WHSC-8</strain>
    </source>
</reference>
<accession>A0A7U5HVK7</accession>